<dbReference type="RefSeq" id="WP_307229234.1">
    <property type="nucleotide sequence ID" value="NZ_JAUSTT010000011.1"/>
</dbReference>
<keyword evidence="2" id="KW-1185">Reference proteome</keyword>
<evidence type="ECO:0008006" key="3">
    <source>
        <dbReference type="Google" id="ProtNLM"/>
    </source>
</evidence>
<reference evidence="1 2" key="1">
    <citation type="submission" date="2023-07" db="EMBL/GenBank/DDBJ databases">
        <title>Genomic Encyclopedia of Type Strains, Phase IV (KMG-IV): sequencing the most valuable type-strain genomes for metagenomic binning, comparative biology and taxonomic classification.</title>
        <authorList>
            <person name="Goeker M."/>
        </authorList>
    </citation>
    <scope>NUCLEOTIDE SEQUENCE [LARGE SCALE GENOMIC DNA]</scope>
    <source>
        <strain evidence="1 2">DSM 23837</strain>
    </source>
</reference>
<sequence length="359" mass="42138">MGGTVRWLDVNTTQWFYRNVLEAERIFLDSKKEEKLYSGKLYNKFVTGKTRSVHNFTTTEGQTRFNISGYKPDSREIVIVYIDGVPTKPSKLETDFVYIGHPIAGGKEVSVYLSGVLDMHQGDETSENCHIYPKTIGCQVLYPNKKLDMADKYEFDLRYGLNEMAVCMGQKLRRVNVDVQVGESIHSALMRTIGYKHNCFTIINGVLYVSFHLNQFPILVNYNYKSGAVIKNRQREKVVPSSTCAIYNDRFFPNITIPRFEFFSLLQRMRKNFYNRYTDRGYQPKVIDKTERYIKDREKFVGKWYEEDVVNILDEKFNDGCYVFPLYEDNTFQPDVCVTRAEAIVYLHRFTEWALEQFR</sequence>
<dbReference type="Proteomes" id="UP001223586">
    <property type="component" value="Unassembled WGS sequence"/>
</dbReference>
<comment type="caution">
    <text evidence="1">The sequence shown here is derived from an EMBL/GenBank/DDBJ whole genome shotgun (WGS) entry which is preliminary data.</text>
</comment>
<accession>A0ABT9WSM4</accession>
<organism evidence="1 2">
    <name type="scientific">Bacillus chungangensis</name>
    <dbReference type="NCBI Taxonomy" id="587633"/>
    <lineage>
        <taxon>Bacteria</taxon>
        <taxon>Bacillati</taxon>
        <taxon>Bacillota</taxon>
        <taxon>Bacilli</taxon>
        <taxon>Bacillales</taxon>
        <taxon>Bacillaceae</taxon>
        <taxon>Bacillus</taxon>
    </lineage>
</organism>
<dbReference type="EMBL" id="JAUSTT010000011">
    <property type="protein sequence ID" value="MDQ0176232.1"/>
    <property type="molecule type" value="Genomic_DNA"/>
</dbReference>
<evidence type="ECO:0000313" key="2">
    <source>
        <dbReference type="Proteomes" id="UP001223586"/>
    </source>
</evidence>
<evidence type="ECO:0000313" key="1">
    <source>
        <dbReference type="EMBL" id="MDQ0176232.1"/>
    </source>
</evidence>
<gene>
    <name evidence="1" type="ORF">J2S08_002069</name>
</gene>
<proteinExistence type="predicted"/>
<name>A0ABT9WSM4_9BACI</name>
<protein>
    <recommendedName>
        <fullName evidence="3">SLH domain-containing protein</fullName>
    </recommendedName>
</protein>